<evidence type="ECO:0000313" key="2">
    <source>
        <dbReference type="Proteomes" id="UP000244855"/>
    </source>
</evidence>
<organism evidence="1 2">
    <name type="scientific">Periconia macrospinosa</name>
    <dbReference type="NCBI Taxonomy" id="97972"/>
    <lineage>
        <taxon>Eukaryota</taxon>
        <taxon>Fungi</taxon>
        <taxon>Dikarya</taxon>
        <taxon>Ascomycota</taxon>
        <taxon>Pezizomycotina</taxon>
        <taxon>Dothideomycetes</taxon>
        <taxon>Pleosporomycetidae</taxon>
        <taxon>Pleosporales</taxon>
        <taxon>Massarineae</taxon>
        <taxon>Periconiaceae</taxon>
        <taxon>Periconia</taxon>
    </lineage>
</organism>
<feature type="non-terminal residue" evidence="1">
    <location>
        <position position="183"/>
    </location>
</feature>
<evidence type="ECO:0000313" key="1">
    <source>
        <dbReference type="EMBL" id="PVH99616.1"/>
    </source>
</evidence>
<sequence>MDSLLLCTYSIGNGAWRWFRSSASASSLSAASCSCGCSRLVSFANSIVALTTAMSGFHRSIGPSMFCPPSCLLEYPPSAYDSSPNRCPCCCLSCALCCLHRLHAKRKCAMDSMLPHSHSAVSDTLILCRYSLRNVLPVRSCVRIAASALLSCRYSSADLPRWNAASIFLVNMPVSAALCEENP</sequence>
<keyword evidence="2" id="KW-1185">Reference proteome</keyword>
<dbReference type="EMBL" id="KZ805389">
    <property type="protein sequence ID" value="PVH99616.1"/>
    <property type="molecule type" value="Genomic_DNA"/>
</dbReference>
<accession>A0A2V1DN97</accession>
<proteinExistence type="predicted"/>
<gene>
    <name evidence="1" type="ORF">DM02DRAFT_429579</name>
</gene>
<name>A0A2V1DN97_9PLEO</name>
<dbReference type="OrthoDB" id="10568205at2759"/>
<dbReference type="Proteomes" id="UP000244855">
    <property type="component" value="Unassembled WGS sequence"/>
</dbReference>
<dbReference type="AlphaFoldDB" id="A0A2V1DN97"/>
<protein>
    <submittedName>
        <fullName evidence="1">Uncharacterized protein</fullName>
    </submittedName>
</protein>
<reference evidence="1 2" key="1">
    <citation type="journal article" date="2018" name="Sci. Rep.">
        <title>Comparative genomics provides insights into the lifestyle and reveals functional heterogeneity of dark septate endophytic fungi.</title>
        <authorList>
            <person name="Knapp D.G."/>
            <person name="Nemeth J.B."/>
            <person name="Barry K."/>
            <person name="Hainaut M."/>
            <person name="Henrissat B."/>
            <person name="Johnson J."/>
            <person name="Kuo A."/>
            <person name="Lim J.H.P."/>
            <person name="Lipzen A."/>
            <person name="Nolan M."/>
            <person name="Ohm R.A."/>
            <person name="Tamas L."/>
            <person name="Grigoriev I.V."/>
            <person name="Spatafora J.W."/>
            <person name="Nagy L.G."/>
            <person name="Kovacs G.M."/>
        </authorList>
    </citation>
    <scope>NUCLEOTIDE SEQUENCE [LARGE SCALE GENOMIC DNA]</scope>
    <source>
        <strain evidence="1 2">DSE2036</strain>
    </source>
</reference>